<dbReference type="GeneID" id="109483181"/>
<dbReference type="Proteomes" id="UP000515135">
    <property type="component" value="Unplaced"/>
</dbReference>
<sequence>MIPRDKKTNKWLPTGPTKVTSAIPQGHPPTLDNARVYREQLQKGCRALQTGDLDTAEKHFAAALRAVHVKHSNADKYKKEAEPLCRLSDVYPERGKKSKDGSDFTKAAAIRNAALVRARTEDKKDIKQTILQVSQLFVEHVLGIKEVVNTSDSDKHKSILKKDREHVEDKLKKIEQEIDPYSLDDDDPEIREVEKQRAEAIFTLFKATIVEQRKTFISGLVDECMEVMG</sequence>
<keyword evidence="2" id="KW-1185">Reference proteome</keyword>
<dbReference type="AlphaFoldDB" id="A0A6P5A621"/>
<gene>
    <name evidence="3" type="primary">LOC109483181</name>
</gene>
<evidence type="ECO:0000256" key="1">
    <source>
        <dbReference type="SAM" id="MobiDB-lite"/>
    </source>
</evidence>
<dbReference type="RefSeq" id="XP_019641724.1">
    <property type="nucleotide sequence ID" value="XM_019786165.1"/>
</dbReference>
<organism evidence="2 3">
    <name type="scientific">Branchiostoma belcheri</name>
    <name type="common">Amphioxus</name>
    <dbReference type="NCBI Taxonomy" id="7741"/>
    <lineage>
        <taxon>Eukaryota</taxon>
        <taxon>Metazoa</taxon>
        <taxon>Chordata</taxon>
        <taxon>Cephalochordata</taxon>
        <taxon>Leptocardii</taxon>
        <taxon>Amphioxiformes</taxon>
        <taxon>Branchiostomatidae</taxon>
        <taxon>Branchiostoma</taxon>
    </lineage>
</organism>
<protein>
    <submittedName>
        <fullName evidence="3">Uncharacterized protein LOC109483181</fullName>
    </submittedName>
</protein>
<dbReference type="KEGG" id="bbel:109483181"/>
<dbReference type="PANTHER" id="PTHR19959">
    <property type="entry name" value="KINESIN LIGHT CHAIN"/>
    <property type="match status" value="1"/>
</dbReference>
<proteinExistence type="predicted"/>
<feature type="region of interest" description="Disordered" evidence="1">
    <location>
        <begin position="1"/>
        <end position="29"/>
    </location>
</feature>
<evidence type="ECO:0000313" key="3">
    <source>
        <dbReference type="RefSeq" id="XP_019641724.1"/>
    </source>
</evidence>
<dbReference type="OrthoDB" id="10260758at2759"/>
<accession>A0A6P5A621</accession>
<name>A0A6P5A621_BRABE</name>
<dbReference type="PANTHER" id="PTHR19959:SF119">
    <property type="entry name" value="FUNGAL LIPASE-LIKE DOMAIN-CONTAINING PROTEIN"/>
    <property type="match status" value="1"/>
</dbReference>
<reference evidence="3" key="1">
    <citation type="submission" date="2025-08" db="UniProtKB">
        <authorList>
            <consortium name="RefSeq"/>
        </authorList>
    </citation>
    <scope>IDENTIFICATION</scope>
    <source>
        <tissue evidence="3">Gonad</tissue>
    </source>
</reference>
<evidence type="ECO:0000313" key="2">
    <source>
        <dbReference type="Proteomes" id="UP000515135"/>
    </source>
</evidence>